<proteinExistence type="predicted"/>
<dbReference type="Proteomes" id="UP000198372">
    <property type="component" value="Unassembled WGS sequence"/>
</dbReference>
<reference evidence="3" key="1">
    <citation type="submission" date="2016-09" db="EMBL/GenBank/DDBJ databases">
        <authorList>
            <person name="Jeantristanb JTB J.-T."/>
            <person name="Ricardo R."/>
        </authorList>
    </citation>
    <scope>NUCLEOTIDE SEQUENCE [LARGE SCALE GENOMIC DNA]</scope>
</reference>
<dbReference type="OrthoDB" id="2537841at2759"/>
<feature type="compositionally biased region" description="Low complexity" evidence="1">
    <location>
        <begin position="158"/>
        <end position="176"/>
    </location>
</feature>
<feature type="region of interest" description="Disordered" evidence="1">
    <location>
        <begin position="1"/>
        <end position="63"/>
    </location>
</feature>
<feature type="region of interest" description="Disordered" evidence="1">
    <location>
        <begin position="309"/>
        <end position="373"/>
    </location>
</feature>
<dbReference type="EMBL" id="FMSP01000019">
    <property type="protein sequence ID" value="SCV73966.1"/>
    <property type="molecule type" value="Genomic_DNA"/>
</dbReference>
<feature type="compositionally biased region" description="Basic and acidic residues" evidence="1">
    <location>
        <begin position="12"/>
        <end position="23"/>
    </location>
</feature>
<feature type="region of interest" description="Disordered" evidence="1">
    <location>
        <begin position="154"/>
        <end position="177"/>
    </location>
</feature>
<evidence type="ECO:0000313" key="2">
    <source>
        <dbReference type="EMBL" id="SCV73966.1"/>
    </source>
</evidence>
<feature type="compositionally biased region" description="Low complexity" evidence="1">
    <location>
        <begin position="216"/>
        <end position="229"/>
    </location>
</feature>
<organism evidence="2 3">
    <name type="scientific">Microbotryum intermedium</name>
    <dbReference type="NCBI Taxonomy" id="269621"/>
    <lineage>
        <taxon>Eukaryota</taxon>
        <taxon>Fungi</taxon>
        <taxon>Dikarya</taxon>
        <taxon>Basidiomycota</taxon>
        <taxon>Pucciniomycotina</taxon>
        <taxon>Microbotryomycetes</taxon>
        <taxon>Microbotryales</taxon>
        <taxon>Microbotryaceae</taxon>
        <taxon>Microbotryum</taxon>
    </lineage>
</organism>
<protein>
    <submittedName>
        <fullName evidence="2">BQ2448_6396 protein</fullName>
    </submittedName>
</protein>
<feature type="region of interest" description="Disordered" evidence="1">
    <location>
        <begin position="527"/>
        <end position="546"/>
    </location>
</feature>
<keyword evidence="3" id="KW-1185">Reference proteome</keyword>
<feature type="region of interest" description="Disordered" evidence="1">
    <location>
        <begin position="112"/>
        <end position="131"/>
    </location>
</feature>
<gene>
    <name evidence="2" type="ORF">BQ2448_6396</name>
</gene>
<dbReference type="AlphaFoldDB" id="A0A238FS81"/>
<evidence type="ECO:0000313" key="3">
    <source>
        <dbReference type="Proteomes" id="UP000198372"/>
    </source>
</evidence>
<name>A0A238FS81_9BASI</name>
<evidence type="ECO:0000256" key="1">
    <source>
        <dbReference type="SAM" id="MobiDB-lite"/>
    </source>
</evidence>
<sequence length="733" mass="79410">MAFQQQRSRPRVVRDQHSHDDHPSQAQQTHRAPLGVGVNADHATPFETTRTAGTDTGERSGAWAGAGPVELLASYTSAHAPYATWHEDDEVLLFGGPSAISTGVDSSSWYAHGVTPRPHGHGHGHSHAHVAAAAASSIDDWTLLSASAHHHQYQRTLSPAATRSSTSTSASATSSSVFGAREGDLSVSLFPAHDGNGRFLSLSSDSLVNSTLYDRASSTHASSDANSSSFVRRRGNRARPMASDGSQWSDVADPDRAEYMRRPPTSASAAATQASSLSASWALTEAALSTIPDASIGRRIVLRRPEDRVVQEEVEEGDDQQSAGFTSDSSVEDENVPPQERRRRAALRRAATPTARSIPIGTRRTRGNEEEDMLCRTPGAESAGLHLSPRRHLRVVPSTYEEHRTHGGHPSSQRSRDVYPSPPPENRLSATKSSVKRRHRQSGRSGSSQKRSSTSGSIRHASVRHASAAVASTMLPTIAQLLEEKQMAEARREEVQSQIWLGSIIAGKTMDVDAKTLEMFAAAEPLTPEATPTPSRAASPRLRNRTPKLGNAHGIAALMRHAEQELGSDASKIFQMHDAEDESEEEEEEATDTEQSSSKSPTVAWHRSTEPLVFAPRHATAVPNETTSSVEPSTRETPSRSLSTSSLPMYLVNHSLSSHKPSFSRTGLLMTTSPSNSEDSMIDAVRMRRRTASFTNSLTSNSDESPWGGEFDGLEAAIVYWRSLWRRIRGLSA</sequence>
<accession>A0A238FS81</accession>
<feature type="compositionally biased region" description="Basic residues" evidence="1">
    <location>
        <begin position="118"/>
        <end position="128"/>
    </location>
</feature>
<feature type="compositionally biased region" description="Low complexity" evidence="1">
    <location>
        <begin position="443"/>
        <end position="465"/>
    </location>
</feature>
<feature type="compositionally biased region" description="Acidic residues" evidence="1">
    <location>
        <begin position="579"/>
        <end position="592"/>
    </location>
</feature>
<feature type="region of interest" description="Disordered" evidence="1">
    <location>
        <begin position="216"/>
        <end position="251"/>
    </location>
</feature>
<feature type="region of interest" description="Disordered" evidence="1">
    <location>
        <begin position="576"/>
        <end position="644"/>
    </location>
</feature>
<feature type="region of interest" description="Disordered" evidence="1">
    <location>
        <begin position="398"/>
        <end position="465"/>
    </location>
</feature>